<dbReference type="EMBL" id="JAFNEN010000043">
    <property type="protein sequence ID" value="KAG8198161.1"/>
    <property type="molecule type" value="Genomic_DNA"/>
</dbReference>
<keyword evidence="2" id="KW-1185">Reference proteome</keyword>
<reference evidence="1 2" key="1">
    <citation type="journal article" date="2022" name="Nat. Ecol. Evol.">
        <title>A masculinizing supergene underlies an exaggerated male reproductive morph in a spider.</title>
        <authorList>
            <person name="Hendrickx F."/>
            <person name="De Corte Z."/>
            <person name="Sonet G."/>
            <person name="Van Belleghem S.M."/>
            <person name="Kostlbacher S."/>
            <person name="Vangestel C."/>
        </authorList>
    </citation>
    <scope>NUCLEOTIDE SEQUENCE [LARGE SCALE GENOMIC DNA]</scope>
    <source>
        <strain evidence="1">W744_W776</strain>
    </source>
</reference>
<proteinExistence type="predicted"/>
<evidence type="ECO:0000313" key="2">
    <source>
        <dbReference type="Proteomes" id="UP000827092"/>
    </source>
</evidence>
<sequence>MTSHTWTSTRHPKSVTHKEVCRREDDCLPRSVPCSPKSAHEVIFIHPPEVLLQHHNSQSPQQIDSTNPLINAIQGVHKLSLKSDIHHPIGCLEWGPLPRLAQPGQWSSPHIVQQKSPALLMKPLCAPNLPGHKGQLTKGLSQEGSLGGLRNGGGWTTKFQPETFACNN</sequence>
<protein>
    <submittedName>
        <fullName evidence="1">Uncharacterized protein</fullName>
    </submittedName>
</protein>
<comment type="caution">
    <text evidence="1">The sequence shown here is derived from an EMBL/GenBank/DDBJ whole genome shotgun (WGS) entry which is preliminary data.</text>
</comment>
<accession>A0AAV6VRM5</accession>
<gene>
    <name evidence="1" type="ORF">JTE90_006912</name>
</gene>
<name>A0AAV6VRM5_9ARAC</name>
<organism evidence="1 2">
    <name type="scientific">Oedothorax gibbosus</name>
    <dbReference type="NCBI Taxonomy" id="931172"/>
    <lineage>
        <taxon>Eukaryota</taxon>
        <taxon>Metazoa</taxon>
        <taxon>Ecdysozoa</taxon>
        <taxon>Arthropoda</taxon>
        <taxon>Chelicerata</taxon>
        <taxon>Arachnida</taxon>
        <taxon>Araneae</taxon>
        <taxon>Araneomorphae</taxon>
        <taxon>Entelegynae</taxon>
        <taxon>Araneoidea</taxon>
        <taxon>Linyphiidae</taxon>
        <taxon>Erigoninae</taxon>
        <taxon>Oedothorax</taxon>
    </lineage>
</organism>
<dbReference type="AlphaFoldDB" id="A0AAV6VRM5"/>
<dbReference type="Proteomes" id="UP000827092">
    <property type="component" value="Unassembled WGS sequence"/>
</dbReference>
<evidence type="ECO:0000313" key="1">
    <source>
        <dbReference type="EMBL" id="KAG8198161.1"/>
    </source>
</evidence>